<accession>A0ABR6ALF8</accession>
<feature type="domain" description="Rcc01698-like C-terminal" evidence="1">
    <location>
        <begin position="76"/>
        <end position="110"/>
    </location>
</feature>
<gene>
    <name evidence="2" type="ORF">FHW20_001122</name>
</gene>
<dbReference type="Pfam" id="PF23666">
    <property type="entry name" value="Rcc01698_C"/>
    <property type="match status" value="1"/>
</dbReference>
<dbReference type="Proteomes" id="UP000578622">
    <property type="component" value="Unassembled WGS sequence"/>
</dbReference>
<evidence type="ECO:0000259" key="1">
    <source>
        <dbReference type="Pfam" id="PF23666"/>
    </source>
</evidence>
<organism evidence="2 3">
    <name type="scientific">Brucella intermedia</name>
    <dbReference type="NCBI Taxonomy" id="94625"/>
    <lineage>
        <taxon>Bacteria</taxon>
        <taxon>Pseudomonadati</taxon>
        <taxon>Pseudomonadota</taxon>
        <taxon>Alphaproteobacteria</taxon>
        <taxon>Hyphomicrobiales</taxon>
        <taxon>Brucellaceae</taxon>
        <taxon>Brucella/Ochrobactrum group</taxon>
        <taxon>Brucella</taxon>
    </lineage>
</organism>
<evidence type="ECO:0000313" key="3">
    <source>
        <dbReference type="Proteomes" id="UP000578622"/>
    </source>
</evidence>
<sequence>MLWQHDAAEPIREWTAICEDARGLYVEGRLARARCAGRGERQGRDARLSRRETSLAESWSDVGMVWGRLLRAPNGEGKVLQFLDEEEIGLNRWKLTRALRGQFGTERAASLLKNTETPFIWLDGAFVAAGLQASEVGFELNWRVGTIIN</sequence>
<keyword evidence="3" id="KW-1185">Reference proteome</keyword>
<reference evidence="2 3" key="1">
    <citation type="submission" date="2020-07" db="EMBL/GenBank/DDBJ databases">
        <title>Genomic Encyclopedia of Type Strains, Phase IV (KMG-V): Genome sequencing to study the core and pangenomes of soil and plant-associated prokaryotes.</title>
        <authorList>
            <person name="Whitman W."/>
        </authorList>
    </citation>
    <scope>NUCLEOTIDE SEQUENCE [LARGE SCALE GENOMIC DNA]</scope>
    <source>
        <strain evidence="2 3">RH4WT92</strain>
    </source>
</reference>
<dbReference type="EMBL" id="JACGXG010000001">
    <property type="protein sequence ID" value="MBA8850218.1"/>
    <property type="molecule type" value="Genomic_DNA"/>
</dbReference>
<comment type="caution">
    <text evidence="2">The sequence shown here is derived from an EMBL/GenBank/DDBJ whole genome shotgun (WGS) entry which is preliminary data.</text>
</comment>
<name>A0ABR6ALF8_9HYPH</name>
<protein>
    <recommendedName>
        <fullName evidence="1">Rcc01698-like C-terminal domain-containing protein</fullName>
    </recommendedName>
</protein>
<dbReference type="InterPro" id="IPR056490">
    <property type="entry name" value="Rcc01698_C"/>
</dbReference>
<proteinExistence type="predicted"/>
<evidence type="ECO:0000313" key="2">
    <source>
        <dbReference type="EMBL" id="MBA8850218.1"/>
    </source>
</evidence>